<evidence type="ECO:0000256" key="2">
    <source>
        <dbReference type="ARBA" id="ARBA00022723"/>
    </source>
</evidence>
<evidence type="ECO:0000313" key="9">
    <source>
        <dbReference type="Proteomes" id="UP000472260"/>
    </source>
</evidence>
<comment type="subcellular location">
    <subcellularLocation>
        <location evidence="1">Nucleus</location>
    </subcellularLocation>
</comment>
<dbReference type="InterPro" id="IPR055125">
    <property type="entry name" value="Wiz_C_Znf"/>
</dbReference>
<name>A0A671LQB2_9TELE</name>
<evidence type="ECO:0000256" key="3">
    <source>
        <dbReference type="ARBA" id="ARBA00022771"/>
    </source>
</evidence>
<dbReference type="PANTHER" id="PTHR24396:SF25">
    <property type="entry name" value="ZINC FINGER PROTEIN 644"/>
    <property type="match status" value="1"/>
</dbReference>
<keyword evidence="9" id="KW-1185">Reference proteome</keyword>
<dbReference type="GO" id="GO:0008270">
    <property type="term" value="F:zinc ion binding"/>
    <property type="evidence" value="ECO:0007669"/>
    <property type="project" value="UniProtKB-KW"/>
</dbReference>
<evidence type="ECO:0000256" key="6">
    <source>
        <dbReference type="SAM" id="MobiDB-lite"/>
    </source>
</evidence>
<dbReference type="GO" id="GO:0005634">
    <property type="term" value="C:nucleus"/>
    <property type="evidence" value="ECO:0007669"/>
    <property type="project" value="UniProtKB-SubCell"/>
</dbReference>
<evidence type="ECO:0000256" key="5">
    <source>
        <dbReference type="ARBA" id="ARBA00023242"/>
    </source>
</evidence>
<proteinExistence type="predicted"/>
<keyword evidence="4" id="KW-0862">Zinc</keyword>
<dbReference type="Ensembl" id="ENSSANT00000024199.1">
    <property type="protein sequence ID" value="ENSSANP00000022710.1"/>
    <property type="gene ID" value="ENSSANG00000011733.1"/>
</dbReference>
<dbReference type="GO" id="GO:0000981">
    <property type="term" value="F:DNA-binding transcription factor activity, RNA polymerase II-specific"/>
    <property type="evidence" value="ECO:0007669"/>
    <property type="project" value="TreeGrafter"/>
</dbReference>
<accession>A0A671LQB2</accession>
<evidence type="ECO:0000313" key="8">
    <source>
        <dbReference type="Ensembl" id="ENSSANP00000022710.1"/>
    </source>
</evidence>
<dbReference type="GO" id="GO:0000978">
    <property type="term" value="F:RNA polymerase II cis-regulatory region sequence-specific DNA binding"/>
    <property type="evidence" value="ECO:0007669"/>
    <property type="project" value="TreeGrafter"/>
</dbReference>
<dbReference type="PANTHER" id="PTHR24396">
    <property type="entry name" value="ZINC FINGER PROTEIN"/>
    <property type="match status" value="1"/>
</dbReference>
<organism evidence="8 9">
    <name type="scientific">Sinocyclocheilus anshuiensis</name>
    <dbReference type="NCBI Taxonomy" id="1608454"/>
    <lineage>
        <taxon>Eukaryota</taxon>
        <taxon>Metazoa</taxon>
        <taxon>Chordata</taxon>
        <taxon>Craniata</taxon>
        <taxon>Vertebrata</taxon>
        <taxon>Euteleostomi</taxon>
        <taxon>Actinopterygii</taxon>
        <taxon>Neopterygii</taxon>
        <taxon>Teleostei</taxon>
        <taxon>Ostariophysi</taxon>
        <taxon>Cypriniformes</taxon>
        <taxon>Cyprinidae</taxon>
        <taxon>Cyprininae</taxon>
        <taxon>Sinocyclocheilus</taxon>
    </lineage>
</organism>
<dbReference type="AlphaFoldDB" id="A0A671LQB2"/>
<dbReference type="Proteomes" id="UP000472260">
    <property type="component" value="Unassembled WGS sequence"/>
</dbReference>
<keyword evidence="3" id="KW-0863">Zinc-finger</keyword>
<keyword evidence="5" id="KW-0539">Nucleus</keyword>
<feature type="region of interest" description="Disordered" evidence="6">
    <location>
        <begin position="86"/>
        <end position="108"/>
    </location>
</feature>
<feature type="domain" description="Wiz C-terminal zinc finger" evidence="7">
    <location>
        <begin position="36"/>
        <end position="69"/>
    </location>
</feature>
<sequence>VVIGENLWSFDCKQRKQRSRSGSKKKMYSLLHTPEEIYRLTCRFCDLVFQGPLSVQEDWIKHLQRHIMNTAVPHTGAGMVEVTSFPKDSCPNTNTVPQAQPSVMQTSS</sequence>
<reference evidence="8" key="1">
    <citation type="submission" date="2025-08" db="UniProtKB">
        <authorList>
            <consortium name="Ensembl"/>
        </authorList>
    </citation>
    <scope>IDENTIFICATION</scope>
</reference>
<dbReference type="Pfam" id="PF23015">
    <property type="entry name" value="zf-WIZ"/>
    <property type="match status" value="1"/>
</dbReference>
<feature type="compositionally biased region" description="Polar residues" evidence="6">
    <location>
        <begin position="90"/>
        <end position="108"/>
    </location>
</feature>
<evidence type="ECO:0000259" key="7">
    <source>
        <dbReference type="Pfam" id="PF23015"/>
    </source>
</evidence>
<keyword evidence="2" id="KW-0479">Metal-binding</keyword>
<evidence type="ECO:0000256" key="1">
    <source>
        <dbReference type="ARBA" id="ARBA00004123"/>
    </source>
</evidence>
<protein>
    <recommendedName>
        <fullName evidence="7">Wiz C-terminal zinc finger domain-containing protein</fullName>
    </recommendedName>
</protein>
<reference evidence="8" key="2">
    <citation type="submission" date="2025-09" db="UniProtKB">
        <authorList>
            <consortium name="Ensembl"/>
        </authorList>
    </citation>
    <scope>IDENTIFICATION</scope>
</reference>
<evidence type="ECO:0000256" key="4">
    <source>
        <dbReference type="ARBA" id="ARBA00022833"/>
    </source>
</evidence>
<dbReference type="InterPro" id="IPR051643">
    <property type="entry name" value="Transcr_Reg_ZincFinger"/>
</dbReference>